<keyword evidence="1" id="KW-1133">Transmembrane helix</keyword>
<name>A0AA95NBC2_9BURK</name>
<dbReference type="RefSeq" id="WP_285231646.1">
    <property type="nucleotide sequence ID" value="NZ_CP116346.1"/>
</dbReference>
<dbReference type="Proteomes" id="UP001177769">
    <property type="component" value="Chromosome"/>
</dbReference>
<keyword evidence="1" id="KW-0812">Transmembrane</keyword>
<protein>
    <submittedName>
        <fullName evidence="2">Uncharacterized protein</fullName>
    </submittedName>
</protein>
<evidence type="ECO:0000256" key="1">
    <source>
        <dbReference type="SAM" id="Phobius"/>
    </source>
</evidence>
<accession>A0AA95NBC2</accession>
<dbReference type="EMBL" id="CP116346">
    <property type="protein sequence ID" value="WIT10573.1"/>
    <property type="molecule type" value="Genomic_DNA"/>
</dbReference>
<evidence type="ECO:0000313" key="3">
    <source>
        <dbReference type="Proteomes" id="UP001177769"/>
    </source>
</evidence>
<keyword evidence="1" id="KW-0472">Membrane</keyword>
<keyword evidence="3" id="KW-1185">Reference proteome</keyword>
<dbReference type="KEGG" id="pais:PFX98_16855"/>
<evidence type="ECO:0000313" key="2">
    <source>
        <dbReference type="EMBL" id="WIT10573.1"/>
    </source>
</evidence>
<sequence>MTQKKMFVWLGLAVAAIFVLAFAPALWQMVRGPVPGAVPEHDLPWQVQALPDGSSRVFGLALGPGRLADARARWPDNFQLALLVDGTDAATLEAYVENVQLGFVSGRLIVSAMLPAAQMQGLRERASKIEPLASGAHRYTLAAQDLALADGASLRGISLIPALQLDAALVQQRFGAPAERLQLQGLEHWLYPALGLAISLDPKGKELLQYVAPADFSARLREPLLALQKSGAQ</sequence>
<gene>
    <name evidence="2" type="ORF">PFX98_16855</name>
</gene>
<feature type="transmembrane region" description="Helical" evidence="1">
    <location>
        <begin position="7"/>
        <end position="27"/>
    </location>
</feature>
<proteinExistence type="predicted"/>
<organism evidence="2 3">
    <name type="scientific">Paucibacter sediminis</name>
    <dbReference type="NCBI Taxonomy" id="3019553"/>
    <lineage>
        <taxon>Bacteria</taxon>
        <taxon>Pseudomonadati</taxon>
        <taxon>Pseudomonadota</taxon>
        <taxon>Betaproteobacteria</taxon>
        <taxon>Burkholderiales</taxon>
        <taxon>Sphaerotilaceae</taxon>
        <taxon>Roseateles</taxon>
    </lineage>
</organism>
<reference evidence="2" key="1">
    <citation type="submission" date="2023-01" db="EMBL/GenBank/DDBJ databases">
        <title>Whole genome sequence of Paucibacter sp. S2-9 isolated from pond sediment.</title>
        <authorList>
            <person name="Jung J.Y."/>
        </authorList>
    </citation>
    <scope>NUCLEOTIDE SEQUENCE</scope>
    <source>
        <strain evidence="2">S2-9</strain>
    </source>
</reference>
<dbReference type="AlphaFoldDB" id="A0AA95NBC2"/>